<protein>
    <submittedName>
        <fullName evidence="1">Uncharacterized protein</fullName>
    </submittedName>
</protein>
<dbReference type="RefSeq" id="WP_068742898.1">
    <property type="nucleotide sequence ID" value="NZ_FNSA01000003.1"/>
</dbReference>
<organism evidence="1 2">
    <name type="scientific">Tsukamurella tyrosinosolvens</name>
    <dbReference type="NCBI Taxonomy" id="57704"/>
    <lineage>
        <taxon>Bacteria</taxon>
        <taxon>Bacillati</taxon>
        <taxon>Actinomycetota</taxon>
        <taxon>Actinomycetes</taxon>
        <taxon>Mycobacteriales</taxon>
        <taxon>Tsukamurellaceae</taxon>
        <taxon>Tsukamurella</taxon>
    </lineage>
</organism>
<gene>
    <name evidence="1" type="ORF">SAMN04489793_3090</name>
</gene>
<dbReference type="Proteomes" id="UP000182241">
    <property type="component" value="Unassembled WGS sequence"/>
</dbReference>
<evidence type="ECO:0000313" key="2">
    <source>
        <dbReference type="Proteomes" id="UP000182241"/>
    </source>
</evidence>
<dbReference type="STRING" id="57704.SAMN04489793_3090"/>
<keyword evidence="2" id="KW-1185">Reference proteome</keyword>
<name>A0A1H4UZ16_TSUTY</name>
<dbReference type="EMBL" id="FNSA01000003">
    <property type="protein sequence ID" value="SEC74112.1"/>
    <property type="molecule type" value="Genomic_DNA"/>
</dbReference>
<reference evidence="2" key="1">
    <citation type="submission" date="2016-10" db="EMBL/GenBank/DDBJ databases">
        <authorList>
            <person name="Varghese N."/>
            <person name="Submissions S."/>
        </authorList>
    </citation>
    <scope>NUCLEOTIDE SEQUENCE [LARGE SCALE GENOMIC DNA]</scope>
    <source>
        <strain evidence="2">DSM 44234</strain>
    </source>
</reference>
<evidence type="ECO:0000313" key="1">
    <source>
        <dbReference type="EMBL" id="SEC74112.1"/>
    </source>
</evidence>
<proteinExistence type="predicted"/>
<accession>A0A1H4UZ16</accession>
<sequence>MSDTIISIATAGPNIPKPVLVHQGDLTVEGPVGTHRYPAEVWEISNGSRYAVITQVDANTSLINNSESVAKAVHGEFGFDTTIIEYWPEHLGEDAFAISNERGGHRAVDREALLAVGLAVPHWDSPGI</sequence>
<dbReference type="AlphaFoldDB" id="A0A1H4UZ16"/>